<keyword evidence="5" id="KW-0378">Hydrolase</keyword>
<dbReference type="PANTHER" id="PTHR30582">
    <property type="entry name" value="L,D-TRANSPEPTIDASE"/>
    <property type="match status" value="1"/>
</dbReference>
<evidence type="ECO:0000259" key="11">
    <source>
        <dbReference type="PROSITE" id="PS52029"/>
    </source>
</evidence>
<reference evidence="12 13" key="1">
    <citation type="submission" date="2019-07" db="EMBL/GenBank/DDBJ databases">
        <title>Insights of Desulfuromonas acetexigens electromicrobiology.</title>
        <authorList>
            <person name="Katuri K."/>
            <person name="Sapireddy V."/>
            <person name="Shaw D.R."/>
            <person name="Saikaly P."/>
        </authorList>
    </citation>
    <scope>NUCLEOTIDE SEQUENCE [LARGE SCALE GENOMIC DNA]</scope>
    <source>
        <strain evidence="12 13">2873</strain>
    </source>
</reference>
<dbReference type="PROSITE" id="PS52029">
    <property type="entry name" value="LD_TPASE"/>
    <property type="match status" value="1"/>
</dbReference>
<keyword evidence="8 9" id="KW-0961">Cell wall biogenesis/degradation</keyword>
<keyword evidence="3" id="KW-0328">Glycosyltransferase</keyword>
<dbReference type="PANTHER" id="PTHR30582:SF24">
    <property type="entry name" value="L,D-TRANSPEPTIDASE ERFK_SRFK-RELATED"/>
    <property type="match status" value="1"/>
</dbReference>
<dbReference type="InterPro" id="IPR005490">
    <property type="entry name" value="LD_TPept_cat_dom"/>
</dbReference>
<dbReference type="SUPFAM" id="SSF141523">
    <property type="entry name" value="L,D-transpeptidase catalytic domain-like"/>
    <property type="match status" value="1"/>
</dbReference>
<feature type="signal peptide" evidence="10">
    <location>
        <begin position="1"/>
        <end position="22"/>
    </location>
</feature>
<name>A0A550J8E1_9BACT</name>
<evidence type="ECO:0000256" key="7">
    <source>
        <dbReference type="ARBA" id="ARBA00022984"/>
    </source>
</evidence>
<dbReference type="AlphaFoldDB" id="A0A550J8E1"/>
<comment type="caution">
    <text evidence="12">The sequence shown here is derived from an EMBL/GenBank/DDBJ whole genome shotgun (WGS) entry which is preliminary data.</text>
</comment>
<organism evidence="12 13">
    <name type="scientific">Trichloromonas acetexigens</name>
    <dbReference type="NCBI Taxonomy" id="38815"/>
    <lineage>
        <taxon>Bacteria</taxon>
        <taxon>Pseudomonadati</taxon>
        <taxon>Thermodesulfobacteriota</taxon>
        <taxon>Desulfuromonadia</taxon>
        <taxon>Desulfuromonadales</taxon>
        <taxon>Trichloromonadaceae</taxon>
        <taxon>Trichloromonas</taxon>
    </lineage>
</organism>
<evidence type="ECO:0000313" key="13">
    <source>
        <dbReference type="Proteomes" id="UP000317155"/>
    </source>
</evidence>
<dbReference type="GO" id="GO:0008360">
    <property type="term" value="P:regulation of cell shape"/>
    <property type="evidence" value="ECO:0007669"/>
    <property type="project" value="UniProtKB-UniRule"/>
</dbReference>
<dbReference type="InterPro" id="IPR018392">
    <property type="entry name" value="LysM"/>
</dbReference>
<keyword evidence="4" id="KW-0808">Transferase</keyword>
<keyword evidence="13" id="KW-1185">Reference proteome</keyword>
<dbReference type="GO" id="GO:0071555">
    <property type="term" value="P:cell wall organization"/>
    <property type="evidence" value="ECO:0007669"/>
    <property type="project" value="UniProtKB-UniRule"/>
</dbReference>
<dbReference type="GO" id="GO:0016757">
    <property type="term" value="F:glycosyltransferase activity"/>
    <property type="evidence" value="ECO:0007669"/>
    <property type="project" value="UniProtKB-KW"/>
</dbReference>
<gene>
    <name evidence="12" type="ORF">FL622_13260</name>
</gene>
<dbReference type="GO" id="GO:0071972">
    <property type="term" value="F:peptidoglycan L,D-transpeptidase activity"/>
    <property type="evidence" value="ECO:0007669"/>
    <property type="project" value="TreeGrafter"/>
</dbReference>
<evidence type="ECO:0000256" key="5">
    <source>
        <dbReference type="ARBA" id="ARBA00022801"/>
    </source>
</evidence>
<feature type="chain" id="PRO_5022149802" evidence="10">
    <location>
        <begin position="23"/>
        <end position="315"/>
    </location>
</feature>
<dbReference type="CDD" id="cd00118">
    <property type="entry name" value="LysM"/>
    <property type="match status" value="1"/>
</dbReference>
<dbReference type="UniPathway" id="UPA00219"/>
<keyword evidence="10" id="KW-0732">Signal</keyword>
<dbReference type="GO" id="GO:0005576">
    <property type="term" value="C:extracellular region"/>
    <property type="evidence" value="ECO:0007669"/>
    <property type="project" value="TreeGrafter"/>
</dbReference>
<feature type="domain" description="L,D-TPase catalytic" evidence="11">
    <location>
        <begin position="103"/>
        <end position="236"/>
    </location>
</feature>
<dbReference type="CDD" id="cd16913">
    <property type="entry name" value="YkuD_like"/>
    <property type="match status" value="1"/>
</dbReference>
<evidence type="ECO:0000256" key="6">
    <source>
        <dbReference type="ARBA" id="ARBA00022960"/>
    </source>
</evidence>
<keyword evidence="7 9" id="KW-0573">Peptidoglycan synthesis</keyword>
<comment type="similarity">
    <text evidence="2">Belongs to the YkuD family.</text>
</comment>
<dbReference type="OrthoDB" id="9787225at2"/>
<dbReference type="InterPro" id="IPR038063">
    <property type="entry name" value="Transpep_catalytic_dom"/>
</dbReference>
<feature type="active site" description="Nucleophile" evidence="9">
    <location>
        <position position="212"/>
    </location>
</feature>
<dbReference type="Gene3D" id="2.40.440.10">
    <property type="entry name" value="L,D-transpeptidase catalytic domain-like"/>
    <property type="match status" value="1"/>
</dbReference>
<evidence type="ECO:0000256" key="4">
    <source>
        <dbReference type="ARBA" id="ARBA00022679"/>
    </source>
</evidence>
<evidence type="ECO:0000256" key="2">
    <source>
        <dbReference type="ARBA" id="ARBA00005992"/>
    </source>
</evidence>
<evidence type="ECO:0000256" key="8">
    <source>
        <dbReference type="ARBA" id="ARBA00023316"/>
    </source>
</evidence>
<feature type="active site" description="Proton donor/acceptor" evidence="9">
    <location>
        <position position="196"/>
    </location>
</feature>
<dbReference type="InterPro" id="IPR050979">
    <property type="entry name" value="LD-transpeptidase"/>
</dbReference>
<dbReference type="GO" id="GO:0018104">
    <property type="term" value="P:peptidoglycan-protein cross-linking"/>
    <property type="evidence" value="ECO:0007669"/>
    <property type="project" value="TreeGrafter"/>
</dbReference>
<accession>A0A550J8E1</accession>
<dbReference type="RefSeq" id="WP_092053616.1">
    <property type="nucleotide sequence ID" value="NZ_FOJJ01000002.1"/>
</dbReference>
<dbReference type="EMBL" id="VJVV01000010">
    <property type="protein sequence ID" value="TRO79504.1"/>
    <property type="molecule type" value="Genomic_DNA"/>
</dbReference>
<dbReference type="Proteomes" id="UP000317155">
    <property type="component" value="Unassembled WGS sequence"/>
</dbReference>
<dbReference type="Pfam" id="PF03734">
    <property type="entry name" value="YkuD"/>
    <property type="match status" value="1"/>
</dbReference>
<proteinExistence type="inferred from homology"/>
<keyword evidence="6 9" id="KW-0133">Cell shape</keyword>
<evidence type="ECO:0000256" key="3">
    <source>
        <dbReference type="ARBA" id="ARBA00022676"/>
    </source>
</evidence>
<sequence>MLKPIRSITVVALLLVAVYAHGKTPEPIPPHTLSSQWRGEVIGEHRYHTVVDSKKTLMELARDMGLGYTNVKNANPDIDPWLPAPGQTVLLPYASILPVDAVAGITINLAEMRLYHVWNNAGKALARAYPLGIGSEGTDSPTGRFSILNKAENPTWTVPLSIRHERPGMPTSVPPGPANPLGKYWMAFSTAGYGIHGTNKPLGVGRRVSHGCIRLYAQDIQELFYRAPVGTEVLIIDTPVKVGRKDEVLFLEVHLQEGREHDFASLRREIVRQARLLEWNGLLNWDMIEEIIRQNRSIPQPISVATPPTSATARR</sequence>
<comment type="pathway">
    <text evidence="1 9">Cell wall biogenesis; peptidoglycan biosynthesis.</text>
</comment>
<protein>
    <submittedName>
        <fullName evidence="12">L,D-transpeptidase family protein</fullName>
    </submittedName>
</protein>
<evidence type="ECO:0000256" key="1">
    <source>
        <dbReference type="ARBA" id="ARBA00004752"/>
    </source>
</evidence>
<evidence type="ECO:0000256" key="9">
    <source>
        <dbReference type="PROSITE-ProRule" id="PRU01373"/>
    </source>
</evidence>
<evidence type="ECO:0000256" key="10">
    <source>
        <dbReference type="SAM" id="SignalP"/>
    </source>
</evidence>
<evidence type="ECO:0000313" key="12">
    <source>
        <dbReference type="EMBL" id="TRO79504.1"/>
    </source>
</evidence>